<feature type="region of interest" description="Disordered" evidence="11">
    <location>
        <begin position="533"/>
        <end position="558"/>
    </location>
</feature>
<dbReference type="Gene3D" id="2.60.120.290">
    <property type="entry name" value="Spermadhesin, CUB domain"/>
    <property type="match status" value="1"/>
</dbReference>
<dbReference type="GO" id="GO:0006508">
    <property type="term" value="P:proteolysis"/>
    <property type="evidence" value="ECO:0007669"/>
    <property type="project" value="UniProtKB-KW"/>
</dbReference>
<dbReference type="EC" id="3.4.24.-" evidence="10"/>
<dbReference type="AlphaFoldDB" id="A0AAN8GDJ7"/>
<dbReference type="PANTHER" id="PTHR10127">
    <property type="entry name" value="DISCOIDIN, CUB, EGF, LAMININ , AND ZINC METALLOPROTEASE DOMAIN CONTAINING"/>
    <property type="match status" value="1"/>
</dbReference>
<organism evidence="14 15">
    <name type="scientific">Trichostrongylus colubriformis</name>
    <name type="common">Black scour worm</name>
    <dbReference type="NCBI Taxonomy" id="6319"/>
    <lineage>
        <taxon>Eukaryota</taxon>
        <taxon>Metazoa</taxon>
        <taxon>Ecdysozoa</taxon>
        <taxon>Nematoda</taxon>
        <taxon>Chromadorea</taxon>
        <taxon>Rhabditida</taxon>
        <taxon>Rhabditina</taxon>
        <taxon>Rhabditomorpha</taxon>
        <taxon>Strongyloidea</taxon>
        <taxon>Trichostrongylidae</taxon>
        <taxon>Trichostrongylus</taxon>
    </lineage>
</organism>
<evidence type="ECO:0000256" key="3">
    <source>
        <dbReference type="ARBA" id="ARBA00022723"/>
    </source>
</evidence>
<keyword evidence="1" id="KW-0245">EGF-like domain</keyword>
<sequence>MLQLVLVRLVLFCFVASTQFINPSATSRDVAEIQRRFAKLAADRHRDNTRLSVSLRSEEVGQSGRNFNGLIERFRESLFDGDIVGSDSALYEEDNASEHEYGRSRKRRWAYRDFFYPETIWQTGVPYAFDTDLPEEAVASLLSAMEFWQNNTCVTFRPRTNETQYLFFTGALDVCSSTVGRDTRQPRQPVYIGRGCYAFGVTTHEIGHAIGLFHHQQRYDRDEYVTFVQANVAESNWGNFDTISPIFLDTYGLPYDVGSVMHYGPTEFARNAAFPSLLALNKELQGTMGNLEGPSFLDVEIINRHYQCTAICNRSNVVAPRCLNGGYANPLNCTVCKCPSGFGGDFCQLVASSAPLNCGGLLSATSRLTRLRLRMNIGPVRRQCVYHIRAPPNRRIMIGLQNVEGKCEEGCYTRAVEIKMNGDFRPVGYRYCCQSQSFRRLVSLGRNVPIIFFARNGTLDVTLYFRWVVLGPEAEDANYLTEAELLEVYRETDDYGMDMEILQLPEGDGTGTPGGTLSDNVFEGEMNDVPFRKVRRERRKEDEEQNLPVQRSSEENYEDFVEIF</sequence>
<evidence type="ECO:0000256" key="4">
    <source>
        <dbReference type="ARBA" id="ARBA00022801"/>
    </source>
</evidence>
<evidence type="ECO:0000256" key="1">
    <source>
        <dbReference type="ARBA" id="ARBA00022536"/>
    </source>
</evidence>
<comment type="cofactor">
    <cofactor evidence="9 10">
        <name>Zn(2+)</name>
        <dbReference type="ChEBI" id="CHEBI:29105"/>
    </cofactor>
    <text evidence="9 10">Binds 1 zinc ion per subunit.</text>
</comment>
<feature type="domain" description="Peptidase M12A" evidence="13">
    <location>
        <begin position="109"/>
        <end position="309"/>
    </location>
</feature>
<evidence type="ECO:0000256" key="7">
    <source>
        <dbReference type="ARBA" id="ARBA00023157"/>
    </source>
</evidence>
<protein>
    <recommendedName>
        <fullName evidence="10">Metalloendopeptidase</fullName>
        <ecNumber evidence="10">3.4.24.-</ecNumber>
    </recommendedName>
</protein>
<gene>
    <name evidence="14" type="ORF">GCK32_004641</name>
</gene>
<reference evidence="14 15" key="1">
    <citation type="submission" date="2019-10" db="EMBL/GenBank/DDBJ databases">
        <title>Assembly and Annotation for the nematode Trichostrongylus colubriformis.</title>
        <authorList>
            <person name="Martin J."/>
        </authorList>
    </citation>
    <scope>NUCLEOTIDE SEQUENCE [LARGE SCALE GENOMIC DNA]</scope>
    <source>
        <strain evidence="14">G859</strain>
        <tissue evidence="14">Whole worm</tissue>
    </source>
</reference>
<dbReference type="InterPro" id="IPR035914">
    <property type="entry name" value="Sperma_CUB_dom_sf"/>
</dbReference>
<dbReference type="SMART" id="SM00235">
    <property type="entry name" value="ZnMc"/>
    <property type="match status" value="1"/>
</dbReference>
<feature type="domain" description="CUB" evidence="12">
    <location>
        <begin position="358"/>
        <end position="482"/>
    </location>
</feature>
<dbReference type="CDD" id="cd04280">
    <property type="entry name" value="ZnMc_astacin_like"/>
    <property type="match status" value="1"/>
</dbReference>
<dbReference type="PANTHER" id="PTHR10127:SF891">
    <property type="entry name" value="ZINC METALLOPROTEINASE NAS-29"/>
    <property type="match status" value="1"/>
</dbReference>
<keyword evidence="2 9" id="KW-0645">Protease</keyword>
<dbReference type="EMBL" id="WIXE01003891">
    <property type="protein sequence ID" value="KAK5983543.1"/>
    <property type="molecule type" value="Genomic_DNA"/>
</dbReference>
<keyword evidence="6 9" id="KW-0482">Metalloprotease</keyword>
<evidence type="ECO:0000259" key="13">
    <source>
        <dbReference type="PROSITE" id="PS51864"/>
    </source>
</evidence>
<dbReference type="PROSITE" id="PS00022">
    <property type="entry name" value="EGF_1"/>
    <property type="match status" value="1"/>
</dbReference>
<dbReference type="PROSITE" id="PS51864">
    <property type="entry name" value="ASTACIN"/>
    <property type="match status" value="1"/>
</dbReference>
<dbReference type="Gene3D" id="3.40.390.10">
    <property type="entry name" value="Collagenase (Catalytic Domain)"/>
    <property type="match status" value="1"/>
</dbReference>
<dbReference type="SUPFAM" id="SSF55486">
    <property type="entry name" value="Metalloproteases ('zincins'), catalytic domain"/>
    <property type="match status" value="1"/>
</dbReference>
<dbReference type="InterPro" id="IPR006026">
    <property type="entry name" value="Peptidase_Metallo"/>
</dbReference>
<dbReference type="Proteomes" id="UP001331761">
    <property type="component" value="Unassembled WGS sequence"/>
</dbReference>
<keyword evidence="15" id="KW-1185">Reference proteome</keyword>
<name>A0AAN8GDJ7_TRICO</name>
<evidence type="ECO:0000256" key="5">
    <source>
        <dbReference type="ARBA" id="ARBA00022833"/>
    </source>
</evidence>
<dbReference type="GO" id="GO:0004222">
    <property type="term" value="F:metalloendopeptidase activity"/>
    <property type="evidence" value="ECO:0007669"/>
    <property type="project" value="UniProtKB-UniRule"/>
</dbReference>
<keyword evidence="7 9" id="KW-1015">Disulfide bond</keyword>
<evidence type="ECO:0000256" key="11">
    <source>
        <dbReference type="SAM" id="MobiDB-lite"/>
    </source>
</evidence>
<feature type="disulfide bond" evidence="9">
    <location>
        <begin position="153"/>
        <end position="308"/>
    </location>
</feature>
<feature type="chain" id="PRO_5042670744" description="Metalloendopeptidase" evidence="10">
    <location>
        <begin position="21"/>
        <end position="564"/>
    </location>
</feature>
<keyword evidence="5 9" id="KW-0862">Zinc</keyword>
<evidence type="ECO:0000313" key="15">
    <source>
        <dbReference type="Proteomes" id="UP001331761"/>
    </source>
</evidence>
<feature type="binding site" evidence="9">
    <location>
        <position position="214"/>
    </location>
    <ligand>
        <name>Zn(2+)</name>
        <dbReference type="ChEBI" id="CHEBI:29105"/>
        <note>catalytic</note>
    </ligand>
</feature>
<dbReference type="Pfam" id="PF01400">
    <property type="entry name" value="Astacin"/>
    <property type="match status" value="1"/>
</dbReference>
<dbReference type="PRINTS" id="PR00480">
    <property type="entry name" value="ASTACIN"/>
</dbReference>
<feature type="binding site" evidence="9">
    <location>
        <position position="208"/>
    </location>
    <ligand>
        <name>Zn(2+)</name>
        <dbReference type="ChEBI" id="CHEBI:29105"/>
        <note>catalytic</note>
    </ligand>
</feature>
<evidence type="ECO:0000313" key="14">
    <source>
        <dbReference type="EMBL" id="KAK5983543.1"/>
    </source>
</evidence>
<dbReference type="InterPro" id="IPR034035">
    <property type="entry name" value="Astacin-like_dom"/>
</dbReference>
<keyword evidence="4 9" id="KW-0378">Hydrolase</keyword>
<evidence type="ECO:0000259" key="12">
    <source>
        <dbReference type="PROSITE" id="PS01180"/>
    </source>
</evidence>
<feature type="binding site" evidence="9">
    <location>
        <position position="204"/>
    </location>
    <ligand>
        <name>Zn(2+)</name>
        <dbReference type="ChEBI" id="CHEBI:29105"/>
        <note>catalytic</note>
    </ligand>
</feature>
<keyword evidence="3 9" id="KW-0479">Metal-binding</keyword>
<dbReference type="SUPFAM" id="SSF49854">
    <property type="entry name" value="Spermadhesin, CUB domain"/>
    <property type="match status" value="1"/>
</dbReference>
<dbReference type="PROSITE" id="PS01180">
    <property type="entry name" value="CUB"/>
    <property type="match status" value="1"/>
</dbReference>
<evidence type="ECO:0000256" key="9">
    <source>
        <dbReference type="PROSITE-ProRule" id="PRU01211"/>
    </source>
</evidence>
<dbReference type="PROSITE" id="PS01186">
    <property type="entry name" value="EGF_2"/>
    <property type="match status" value="1"/>
</dbReference>
<comment type="caution">
    <text evidence="14">The sequence shown here is derived from an EMBL/GenBank/DDBJ whole genome shotgun (WGS) entry which is preliminary data.</text>
</comment>
<feature type="active site" evidence="9">
    <location>
        <position position="205"/>
    </location>
</feature>
<evidence type="ECO:0000256" key="10">
    <source>
        <dbReference type="RuleBase" id="RU361183"/>
    </source>
</evidence>
<feature type="signal peptide" evidence="10">
    <location>
        <begin position="1"/>
        <end position="20"/>
    </location>
</feature>
<keyword evidence="10" id="KW-0732">Signal</keyword>
<proteinExistence type="predicted"/>
<evidence type="ECO:0000256" key="2">
    <source>
        <dbReference type="ARBA" id="ARBA00022670"/>
    </source>
</evidence>
<dbReference type="InterPro" id="IPR001506">
    <property type="entry name" value="Peptidase_M12A"/>
</dbReference>
<evidence type="ECO:0000256" key="8">
    <source>
        <dbReference type="PROSITE-ProRule" id="PRU00059"/>
    </source>
</evidence>
<dbReference type="InterPro" id="IPR000859">
    <property type="entry name" value="CUB_dom"/>
</dbReference>
<accession>A0AAN8GDJ7</accession>
<dbReference type="GO" id="GO:0008270">
    <property type="term" value="F:zinc ion binding"/>
    <property type="evidence" value="ECO:0007669"/>
    <property type="project" value="UniProtKB-UniRule"/>
</dbReference>
<evidence type="ECO:0000256" key="6">
    <source>
        <dbReference type="ARBA" id="ARBA00023049"/>
    </source>
</evidence>
<dbReference type="InterPro" id="IPR024079">
    <property type="entry name" value="MetalloPept_cat_dom_sf"/>
</dbReference>
<comment type="caution">
    <text evidence="8">Lacks conserved residue(s) required for the propagation of feature annotation.</text>
</comment>
<dbReference type="InterPro" id="IPR000742">
    <property type="entry name" value="EGF"/>
</dbReference>